<evidence type="ECO:0000256" key="1">
    <source>
        <dbReference type="SAM" id="MobiDB-lite"/>
    </source>
</evidence>
<evidence type="ECO:0000313" key="3">
    <source>
        <dbReference type="Proteomes" id="UP000322873"/>
    </source>
</evidence>
<sequence length="71" mass="7949">MLATNEDGKAAITAFVEMTSKDRYVYRSTIITIKCQDLMFIIQHPSLDCSSSHSNHHPLPLGNLSPRDSFP</sequence>
<accession>A0A5M9K029</accession>
<proteinExistence type="predicted"/>
<protein>
    <submittedName>
        <fullName evidence="2">Uncharacterized protein</fullName>
    </submittedName>
</protein>
<keyword evidence="3" id="KW-1185">Reference proteome</keyword>
<name>A0A5M9K029_MONFR</name>
<feature type="region of interest" description="Disordered" evidence="1">
    <location>
        <begin position="49"/>
        <end position="71"/>
    </location>
</feature>
<organism evidence="2 3">
    <name type="scientific">Monilinia fructicola</name>
    <name type="common">Brown rot fungus</name>
    <name type="synonym">Ciboria fructicola</name>
    <dbReference type="NCBI Taxonomy" id="38448"/>
    <lineage>
        <taxon>Eukaryota</taxon>
        <taxon>Fungi</taxon>
        <taxon>Dikarya</taxon>
        <taxon>Ascomycota</taxon>
        <taxon>Pezizomycotina</taxon>
        <taxon>Leotiomycetes</taxon>
        <taxon>Helotiales</taxon>
        <taxon>Sclerotiniaceae</taxon>
        <taxon>Monilinia</taxon>
    </lineage>
</organism>
<dbReference type="AlphaFoldDB" id="A0A5M9K029"/>
<dbReference type="EMBL" id="VICG01000003">
    <property type="protein sequence ID" value="KAA8574250.1"/>
    <property type="molecule type" value="Genomic_DNA"/>
</dbReference>
<comment type="caution">
    <text evidence="2">The sequence shown here is derived from an EMBL/GenBank/DDBJ whole genome shotgun (WGS) entry which is preliminary data.</text>
</comment>
<reference evidence="2 3" key="1">
    <citation type="submission" date="2019-06" db="EMBL/GenBank/DDBJ databases">
        <title>Genome Sequence of the Brown Rot Fungal Pathogen Monilinia fructicola.</title>
        <authorList>
            <person name="De Miccolis Angelini R.M."/>
            <person name="Landi L."/>
            <person name="Abate D."/>
            <person name="Pollastro S."/>
            <person name="Romanazzi G."/>
            <person name="Faretra F."/>
        </authorList>
    </citation>
    <scope>NUCLEOTIDE SEQUENCE [LARGE SCALE GENOMIC DNA]</scope>
    <source>
        <strain evidence="2 3">Mfrc123</strain>
    </source>
</reference>
<gene>
    <name evidence="2" type="ORF">EYC84_005750</name>
</gene>
<dbReference type="Proteomes" id="UP000322873">
    <property type="component" value="Unassembled WGS sequence"/>
</dbReference>
<evidence type="ECO:0000313" key="2">
    <source>
        <dbReference type="EMBL" id="KAA8574250.1"/>
    </source>
</evidence>